<feature type="transmembrane region" description="Helical" evidence="5">
    <location>
        <begin position="50"/>
        <end position="69"/>
    </location>
</feature>
<feature type="transmembrane region" description="Helical" evidence="5">
    <location>
        <begin position="112"/>
        <end position="132"/>
    </location>
</feature>
<feature type="transmembrane region" description="Helical" evidence="5">
    <location>
        <begin position="172"/>
        <end position="194"/>
    </location>
</feature>
<feature type="transmembrane region" description="Helical" evidence="5">
    <location>
        <begin position="299"/>
        <end position="321"/>
    </location>
</feature>
<keyword evidence="4 5" id="KW-0472">Membrane</keyword>
<evidence type="ECO:0000313" key="6">
    <source>
        <dbReference type="EMBL" id="KAK4538676.1"/>
    </source>
</evidence>
<evidence type="ECO:0000256" key="3">
    <source>
        <dbReference type="ARBA" id="ARBA00022989"/>
    </source>
</evidence>
<feature type="transmembrane region" description="Helical" evidence="5">
    <location>
        <begin position="229"/>
        <end position="249"/>
    </location>
</feature>
<evidence type="ECO:0000256" key="5">
    <source>
        <dbReference type="SAM" id="Phobius"/>
    </source>
</evidence>
<evidence type="ECO:0000256" key="2">
    <source>
        <dbReference type="ARBA" id="ARBA00022692"/>
    </source>
</evidence>
<dbReference type="AlphaFoldDB" id="A0AAV9J305"/>
<sequence>MVISPSVNRAPSVQLRVGMQERQWQQANGGSGNAVTAATSRSRERVRSRMEAVSSALAYATCSVLLTLFNKAVFSGKQFDYPWFALAWQSAATAVLVWLSSRTGWTATKLRWDAELLRCMTVPNFFFVMFLFTNSRALRYLTLPVQVVFKSLAPVGITIFESVWHRDPIPRGVWWALLLCALGNVVAALGRGGLSLSVRGYLWALANLFANVMYLATLRTHVPARFSSLGKTFASAVLSLFWMIPLSGISGELGGTVLSPAERLSRAAASAHNATGRGDAAALQRQSALSALRHESPGFQLAFVLSGLLGTLISAASFWCVSATSGSTYSVVGTLNKVPVVVLGYFIFREPTTAFTWAGVAVSIWAGYLFTESKRRMYAANSS</sequence>
<feature type="transmembrane region" description="Helical" evidence="5">
    <location>
        <begin position="138"/>
        <end position="160"/>
    </location>
</feature>
<organism evidence="6 7">
    <name type="scientific">Cyanidium caldarium</name>
    <name type="common">Red alga</name>
    <dbReference type="NCBI Taxonomy" id="2771"/>
    <lineage>
        <taxon>Eukaryota</taxon>
        <taxon>Rhodophyta</taxon>
        <taxon>Bangiophyceae</taxon>
        <taxon>Cyanidiales</taxon>
        <taxon>Cyanidiaceae</taxon>
        <taxon>Cyanidium</taxon>
    </lineage>
</organism>
<feature type="transmembrane region" description="Helical" evidence="5">
    <location>
        <begin position="354"/>
        <end position="371"/>
    </location>
</feature>
<comment type="caution">
    <text evidence="6">The sequence shown here is derived from an EMBL/GenBank/DDBJ whole genome shotgun (WGS) entry which is preliminary data.</text>
</comment>
<dbReference type="EMBL" id="JANCYW010000019">
    <property type="protein sequence ID" value="KAK4538676.1"/>
    <property type="molecule type" value="Genomic_DNA"/>
</dbReference>
<accession>A0AAV9J305</accession>
<keyword evidence="2 5" id="KW-0812">Transmembrane</keyword>
<evidence type="ECO:0008006" key="8">
    <source>
        <dbReference type="Google" id="ProtNLM"/>
    </source>
</evidence>
<keyword evidence="7" id="KW-1185">Reference proteome</keyword>
<feature type="transmembrane region" description="Helical" evidence="5">
    <location>
        <begin position="328"/>
        <end position="348"/>
    </location>
</feature>
<reference evidence="6 7" key="1">
    <citation type="submission" date="2022-07" db="EMBL/GenBank/DDBJ databases">
        <title>Genome-wide signatures of adaptation to extreme environments.</title>
        <authorList>
            <person name="Cho C.H."/>
            <person name="Yoon H.S."/>
        </authorList>
    </citation>
    <scope>NUCLEOTIDE SEQUENCE [LARGE SCALE GENOMIC DNA]</scope>
    <source>
        <strain evidence="6 7">DBV 063 E5</strain>
    </source>
</reference>
<evidence type="ECO:0000313" key="7">
    <source>
        <dbReference type="Proteomes" id="UP001301350"/>
    </source>
</evidence>
<feature type="transmembrane region" description="Helical" evidence="5">
    <location>
        <begin position="200"/>
        <end position="217"/>
    </location>
</feature>
<comment type="subcellular location">
    <subcellularLocation>
        <location evidence="1">Membrane</location>
        <topology evidence="1">Multi-pass membrane protein</topology>
    </subcellularLocation>
</comment>
<evidence type="ECO:0000256" key="1">
    <source>
        <dbReference type="ARBA" id="ARBA00004141"/>
    </source>
</evidence>
<evidence type="ECO:0000256" key="4">
    <source>
        <dbReference type="ARBA" id="ARBA00023136"/>
    </source>
</evidence>
<dbReference type="Proteomes" id="UP001301350">
    <property type="component" value="Unassembled WGS sequence"/>
</dbReference>
<protein>
    <recommendedName>
        <fullName evidence="8">Sugar phosphate transporter domain-containing protein</fullName>
    </recommendedName>
</protein>
<feature type="transmembrane region" description="Helical" evidence="5">
    <location>
        <begin position="81"/>
        <end position="100"/>
    </location>
</feature>
<gene>
    <name evidence="6" type="ORF">CDCA_CDCA19G4701</name>
</gene>
<proteinExistence type="predicted"/>
<dbReference type="InterPro" id="IPR050186">
    <property type="entry name" value="TPT_transporter"/>
</dbReference>
<dbReference type="GO" id="GO:0016020">
    <property type="term" value="C:membrane"/>
    <property type="evidence" value="ECO:0007669"/>
    <property type="project" value="UniProtKB-SubCell"/>
</dbReference>
<name>A0AAV9J305_CYACA</name>
<dbReference type="InterPro" id="IPR037185">
    <property type="entry name" value="EmrE-like"/>
</dbReference>
<dbReference type="SUPFAM" id="SSF103481">
    <property type="entry name" value="Multidrug resistance efflux transporter EmrE"/>
    <property type="match status" value="2"/>
</dbReference>
<keyword evidence="3 5" id="KW-1133">Transmembrane helix</keyword>
<dbReference type="PANTHER" id="PTHR11132">
    <property type="entry name" value="SOLUTE CARRIER FAMILY 35"/>
    <property type="match status" value="1"/>
</dbReference>